<dbReference type="RefSeq" id="WP_380926991.1">
    <property type="nucleotide sequence ID" value="NZ_JBHUGS010000001.1"/>
</dbReference>
<feature type="transmembrane region" description="Helical" evidence="1">
    <location>
        <begin position="42"/>
        <end position="59"/>
    </location>
</feature>
<keyword evidence="1" id="KW-0812">Transmembrane</keyword>
<keyword evidence="1" id="KW-0472">Membrane</keyword>
<feature type="transmembrane region" description="Helical" evidence="1">
    <location>
        <begin position="16"/>
        <end position="36"/>
    </location>
</feature>
<accession>A0ABW4TS40</accession>
<dbReference type="EMBL" id="JBHUGS010000001">
    <property type="protein sequence ID" value="MFD1949475.1"/>
    <property type="molecule type" value="Genomic_DNA"/>
</dbReference>
<comment type="caution">
    <text evidence="2">The sequence shown here is derived from an EMBL/GenBank/DDBJ whole genome shotgun (WGS) entry which is preliminary data.</text>
</comment>
<feature type="transmembrane region" description="Helical" evidence="1">
    <location>
        <begin position="109"/>
        <end position="137"/>
    </location>
</feature>
<evidence type="ECO:0000313" key="2">
    <source>
        <dbReference type="EMBL" id="MFD1949475.1"/>
    </source>
</evidence>
<keyword evidence="1" id="KW-1133">Transmembrane helix</keyword>
<dbReference type="Pfam" id="PF07077">
    <property type="entry name" value="DUF1345"/>
    <property type="match status" value="1"/>
</dbReference>
<reference evidence="3" key="1">
    <citation type="journal article" date="2019" name="Int. J. Syst. Evol. Microbiol.">
        <title>The Global Catalogue of Microorganisms (GCM) 10K type strain sequencing project: providing services to taxonomists for standard genome sequencing and annotation.</title>
        <authorList>
            <consortium name="The Broad Institute Genomics Platform"/>
            <consortium name="The Broad Institute Genome Sequencing Center for Infectious Disease"/>
            <person name="Wu L."/>
            <person name="Ma J."/>
        </authorList>
    </citation>
    <scope>NUCLEOTIDE SEQUENCE [LARGE SCALE GENOMIC DNA]</scope>
    <source>
        <strain evidence="3">CGMCC 1.12702</strain>
    </source>
</reference>
<dbReference type="InterPro" id="IPR009781">
    <property type="entry name" value="DUF1345"/>
</dbReference>
<gene>
    <name evidence="2" type="ORF">ACFSGX_01680</name>
</gene>
<feature type="transmembrane region" description="Helical" evidence="1">
    <location>
        <begin position="189"/>
        <end position="211"/>
    </location>
</feature>
<evidence type="ECO:0000313" key="3">
    <source>
        <dbReference type="Proteomes" id="UP001597400"/>
    </source>
</evidence>
<dbReference type="Proteomes" id="UP001597400">
    <property type="component" value="Unassembled WGS sequence"/>
</dbReference>
<keyword evidence="3" id="KW-1185">Reference proteome</keyword>
<feature type="transmembrane region" description="Helical" evidence="1">
    <location>
        <begin position="79"/>
        <end position="97"/>
    </location>
</feature>
<sequence length="214" mass="23021">MRGLDWMGRTVAPPRFVLFGVLAAVAVPVATLLFGWRLGMMAGFDVAGAAFLLSTVPLFGMRAGGMRATAKVNDANRAALLAITLLVMLVVLVSVAAELAQKGRPDSGTVWLILGTLALVWAFSNLVFALHYAHLFYLAGHDGRDRQGLRFPDTEEPDYGDFMYFSCTLGMTFQTSDVEIGARAMRRVVLFHSIAAFAFNLGVVAFTINVLGGG</sequence>
<name>A0ABW4TS40_9SPHN</name>
<evidence type="ECO:0000256" key="1">
    <source>
        <dbReference type="SAM" id="Phobius"/>
    </source>
</evidence>
<protein>
    <submittedName>
        <fullName evidence="2">DUF1345 domain-containing protein</fullName>
    </submittedName>
</protein>
<organism evidence="2 3">
    <name type="scientific">Sphingomonas arantia</name>
    <dbReference type="NCBI Taxonomy" id="1460676"/>
    <lineage>
        <taxon>Bacteria</taxon>
        <taxon>Pseudomonadati</taxon>
        <taxon>Pseudomonadota</taxon>
        <taxon>Alphaproteobacteria</taxon>
        <taxon>Sphingomonadales</taxon>
        <taxon>Sphingomonadaceae</taxon>
        <taxon>Sphingomonas</taxon>
    </lineage>
</organism>
<proteinExistence type="predicted"/>